<keyword evidence="2" id="KW-1185">Reference proteome</keyword>
<dbReference type="Proteomes" id="UP000324222">
    <property type="component" value="Unassembled WGS sequence"/>
</dbReference>
<comment type="caution">
    <text evidence="1">The sequence shown here is derived from an EMBL/GenBank/DDBJ whole genome shotgun (WGS) entry which is preliminary data.</text>
</comment>
<evidence type="ECO:0000313" key="2">
    <source>
        <dbReference type="Proteomes" id="UP000324222"/>
    </source>
</evidence>
<sequence length="39" mass="4405">MSIKWSNGSQISEVKMCPSTEGVNISILSTMKRKYKDLN</sequence>
<evidence type="ECO:0000313" key="1">
    <source>
        <dbReference type="EMBL" id="MPC71407.1"/>
    </source>
</evidence>
<dbReference type="EMBL" id="VSRR010032825">
    <property type="protein sequence ID" value="MPC71407.1"/>
    <property type="molecule type" value="Genomic_DNA"/>
</dbReference>
<proteinExistence type="predicted"/>
<gene>
    <name evidence="1" type="ORF">E2C01_065684</name>
</gene>
<accession>A0A5B7HQ95</accession>
<dbReference type="AlphaFoldDB" id="A0A5B7HQ95"/>
<protein>
    <submittedName>
        <fullName evidence="1">Uncharacterized protein</fullName>
    </submittedName>
</protein>
<reference evidence="1 2" key="1">
    <citation type="submission" date="2019-05" db="EMBL/GenBank/DDBJ databases">
        <title>Another draft genome of Portunus trituberculatus and its Hox gene families provides insights of decapod evolution.</title>
        <authorList>
            <person name="Jeong J.-H."/>
            <person name="Song I."/>
            <person name="Kim S."/>
            <person name="Choi T."/>
            <person name="Kim D."/>
            <person name="Ryu S."/>
            <person name="Kim W."/>
        </authorList>
    </citation>
    <scope>NUCLEOTIDE SEQUENCE [LARGE SCALE GENOMIC DNA]</scope>
    <source>
        <tissue evidence="1">Muscle</tissue>
    </source>
</reference>
<name>A0A5B7HQ95_PORTR</name>
<organism evidence="1 2">
    <name type="scientific">Portunus trituberculatus</name>
    <name type="common">Swimming crab</name>
    <name type="synonym">Neptunus trituberculatus</name>
    <dbReference type="NCBI Taxonomy" id="210409"/>
    <lineage>
        <taxon>Eukaryota</taxon>
        <taxon>Metazoa</taxon>
        <taxon>Ecdysozoa</taxon>
        <taxon>Arthropoda</taxon>
        <taxon>Crustacea</taxon>
        <taxon>Multicrustacea</taxon>
        <taxon>Malacostraca</taxon>
        <taxon>Eumalacostraca</taxon>
        <taxon>Eucarida</taxon>
        <taxon>Decapoda</taxon>
        <taxon>Pleocyemata</taxon>
        <taxon>Brachyura</taxon>
        <taxon>Eubrachyura</taxon>
        <taxon>Portunoidea</taxon>
        <taxon>Portunidae</taxon>
        <taxon>Portuninae</taxon>
        <taxon>Portunus</taxon>
    </lineage>
</organism>